<dbReference type="GO" id="GO:0051601">
    <property type="term" value="P:exocyst localization"/>
    <property type="evidence" value="ECO:0007669"/>
    <property type="project" value="TreeGrafter"/>
</dbReference>
<dbReference type="GO" id="GO:0000145">
    <property type="term" value="C:exocyst"/>
    <property type="evidence" value="ECO:0007669"/>
    <property type="project" value="InterPro"/>
</dbReference>
<reference evidence="5 6" key="1">
    <citation type="submission" date="2019-10" db="EMBL/GenBank/DDBJ databases">
        <authorList>
            <person name="Palmer J.M."/>
        </authorList>
    </citation>
    <scope>NUCLEOTIDE SEQUENCE [LARGE SCALE GENOMIC DNA]</scope>
    <source>
        <strain evidence="5 6">TWF696</strain>
    </source>
</reference>
<accession>A0AAV9VCR9</accession>
<dbReference type="GO" id="GO:0000149">
    <property type="term" value="F:SNARE binding"/>
    <property type="evidence" value="ECO:0007669"/>
    <property type="project" value="TreeGrafter"/>
</dbReference>
<name>A0AAV9VCR9_9PEZI</name>
<dbReference type="InterPro" id="IPR042532">
    <property type="entry name" value="EXOC3/Sec6_C"/>
</dbReference>
<gene>
    <name evidence="5" type="primary">SEC6</name>
    <name evidence="5" type="ORF">TWF696_000514</name>
</gene>
<protein>
    <submittedName>
        <fullName evidence="5">SNARE-binding exocyst subunit S6</fullName>
    </submittedName>
</protein>
<dbReference type="EMBL" id="JAVHNQ010000001">
    <property type="protein sequence ID" value="KAK6359353.1"/>
    <property type="molecule type" value="Genomic_DNA"/>
</dbReference>
<keyword evidence="3" id="KW-0268">Exocytosis</keyword>
<dbReference type="AlphaFoldDB" id="A0AAV9VCR9"/>
<sequence>MEDSQAKGTAKLAETLRHPDDLERISALKAQYTSDKAAIDAQLKAGVQLQLDVTKAGMRAVDDAQKDLNLIKEELIKIDRLCSEAQTMIRDFPLINEVSRVHRNFTSVEEIMNGLQNLNKNVEEIEMMLNEDNTADGLMGQMPNLLPVHFKLGSLRDFRDEAMYQATRATDDTSNTLANYFAVMDGSVTEFENRMDLFFSNVLKMVRGRNGSLVVRLAKIIEAEEVADSKLRALQDATSQHSDLVSRFKSINVGSKQQKEYKKRYIECIQASVAEEFKRSEALFAQDSSALMESFDWYFDDLFVVKNMLTKLVPPKWNIFETYLNIYHGQMHEFITKLINDQDLDGQGLLQIILWKSQYDQGLKSLKVDKTTLNPPVLGGPEEDLIREYLNIIVSKMTEWMNTVNQGDVKDFQERKEAPEVNEHGNFILQGAVIAFQMINQQIDVASDAGKVSVLLGVIDECGGLLKRRQALWDEVTRREVDRFLIDPESVPEGIFEWMLAVANDQARCAVFTESVKSRLLPALPKKAQDHVEQSFGSVVDGFVDMAGVITKRITEIIFNDLKGPVSTFFTPEWYSTRPSEVTKYMESITVTIESYLTDCRVGLDSSIAAEMALELSEMTVISYLSAVKNKGAKFLVSSADVAAQVRADVLTGFNYFRDVTSIEAAKQTWPVIEYFIQLIVSPREGLWETYVNFKTAYWDLSNDWVDMVLRCREDSNREMLGIIKGRMKEFEAVPIGPPTIMGKVKIR</sequence>
<dbReference type="Pfam" id="PF06046">
    <property type="entry name" value="Sec6"/>
    <property type="match status" value="1"/>
</dbReference>
<dbReference type="PANTHER" id="PTHR21292:SF1">
    <property type="entry name" value="EXOCYST COMPLEX COMPONENT 3"/>
    <property type="match status" value="1"/>
</dbReference>
<comment type="caution">
    <text evidence="5">The sequence shown here is derived from an EMBL/GenBank/DDBJ whole genome shotgun (WGS) entry which is preliminary data.</text>
</comment>
<evidence type="ECO:0000313" key="5">
    <source>
        <dbReference type="EMBL" id="KAK6359353.1"/>
    </source>
</evidence>
<dbReference type="InterPro" id="IPR010326">
    <property type="entry name" value="EXOC3/Sec6"/>
</dbReference>
<evidence type="ECO:0000313" key="6">
    <source>
        <dbReference type="Proteomes" id="UP001375240"/>
    </source>
</evidence>
<organism evidence="5 6">
    <name type="scientific">Orbilia brochopaga</name>
    <dbReference type="NCBI Taxonomy" id="3140254"/>
    <lineage>
        <taxon>Eukaryota</taxon>
        <taxon>Fungi</taxon>
        <taxon>Dikarya</taxon>
        <taxon>Ascomycota</taxon>
        <taxon>Pezizomycotina</taxon>
        <taxon>Orbiliomycetes</taxon>
        <taxon>Orbiliales</taxon>
        <taxon>Orbiliaceae</taxon>
        <taxon>Orbilia</taxon>
    </lineage>
</organism>
<keyword evidence="2" id="KW-0813">Transport</keyword>
<dbReference type="Proteomes" id="UP001375240">
    <property type="component" value="Unassembled WGS sequence"/>
</dbReference>
<keyword evidence="6" id="KW-1185">Reference proteome</keyword>
<evidence type="ECO:0000256" key="1">
    <source>
        <dbReference type="ARBA" id="ARBA00009447"/>
    </source>
</evidence>
<evidence type="ECO:0000256" key="4">
    <source>
        <dbReference type="SAM" id="Coils"/>
    </source>
</evidence>
<dbReference type="PANTHER" id="PTHR21292">
    <property type="entry name" value="EXOCYST COMPLEX COMPONENT SEC6-RELATED"/>
    <property type="match status" value="1"/>
</dbReference>
<dbReference type="Gene3D" id="1.10.357.70">
    <property type="entry name" value="Exocyst complex component Sec6, C-terminal domain"/>
    <property type="match status" value="1"/>
</dbReference>
<keyword evidence="4" id="KW-0175">Coiled coil</keyword>
<feature type="coiled-coil region" evidence="4">
    <location>
        <begin position="108"/>
        <end position="135"/>
    </location>
</feature>
<dbReference type="GO" id="GO:0006887">
    <property type="term" value="P:exocytosis"/>
    <property type="evidence" value="ECO:0007669"/>
    <property type="project" value="UniProtKB-KW"/>
</dbReference>
<evidence type="ECO:0000256" key="3">
    <source>
        <dbReference type="ARBA" id="ARBA00022483"/>
    </source>
</evidence>
<comment type="similarity">
    <text evidence="1">Belongs to the SEC6 family.</text>
</comment>
<proteinExistence type="inferred from homology"/>
<evidence type="ECO:0000256" key="2">
    <source>
        <dbReference type="ARBA" id="ARBA00022448"/>
    </source>
</evidence>
<dbReference type="Gene3D" id="1.10.357.50">
    <property type="match status" value="1"/>
</dbReference>